<evidence type="ECO:0000313" key="1">
    <source>
        <dbReference type="EMBL" id="DAF42751.1"/>
    </source>
</evidence>
<sequence length="126" mass="14852">MLKIYSGYHLTDKTENITFNIHELQPHQEVIEMVTNFVQTSRGLEDEILVVGISTNNPLVIATIEAIAMETNHISNLKYVYITKDGTEHISHYVDDRCEGEYYPNSEYMDLKTRYYHAFYKRLRKE</sequence>
<reference evidence="1" key="1">
    <citation type="journal article" date="2021" name="Proc. Natl. Acad. Sci. U.S.A.">
        <title>A Catalog of Tens of Thousands of Viruses from Human Metagenomes Reveals Hidden Associations with Chronic Diseases.</title>
        <authorList>
            <person name="Tisza M.J."/>
            <person name="Buck C.B."/>
        </authorList>
    </citation>
    <scope>NUCLEOTIDE SEQUENCE</scope>
    <source>
        <strain evidence="1">CtHip2</strain>
    </source>
</reference>
<name>A0A8S5RW15_9CAUD</name>
<organism evidence="1">
    <name type="scientific">Siphoviridae sp. ctHip2</name>
    <dbReference type="NCBI Taxonomy" id="2827830"/>
    <lineage>
        <taxon>Viruses</taxon>
        <taxon>Duplodnaviria</taxon>
        <taxon>Heunggongvirae</taxon>
        <taxon>Uroviricota</taxon>
        <taxon>Caudoviricetes</taxon>
    </lineage>
</organism>
<dbReference type="EMBL" id="BK032497">
    <property type="protein sequence ID" value="DAF42751.1"/>
    <property type="molecule type" value="Genomic_DNA"/>
</dbReference>
<proteinExistence type="predicted"/>
<accession>A0A8S5RW15</accession>
<protein>
    <submittedName>
        <fullName evidence="1">Uncharacterized protein</fullName>
    </submittedName>
</protein>